<evidence type="ECO:0000256" key="4">
    <source>
        <dbReference type="ARBA" id="ARBA00022741"/>
    </source>
</evidence>
<evidence type="ECO:0000259" key="8">
    <source>
        <dbReference type="PROSITE" id="PS50975"/>
    </source>
</evidence>
<feature type="binding site" evidence="7">
    <location>
        <position position="311"/>
    </location>
    <ligand>
        <name>Mn(2+)</name>
        <dbReference type="ChEBI" id="CHEBI:29035"/>
        <label>1</label>
    </ligand>
</feature>
<feature type="binding site" evidence="7">
    <location>
        <position position="220"/>
    </location>
    <ligand>
        <name>ATP</name>
        <dbReference type="ChEBI" id="CHEBI:30616"/>
        <label>1</label>
    </ligand>
</feature>
<dbReference type="Gene3D" id="3.30.470.20">
    <property type="entry name" value="ATP-grasp fold, B domain"/>
    <property type="match status" value="2"/>
</dbReference>
<dbReference type="SMART" id="SM01096">
    <property type="entry name" value="CPSase_L_D3"/>
    <property type="match status" value="1"/>
</dbReference>
<dbReference type="PROSITE" id="PS00867">
    <property type="entry name" value="CPSASE_2"/>
    <property type="match status" value="2"/>
</dbReference>
<feature type="binding site" evidence="7">
    <location>
        <position position="816"/>
    </location>
    <ligand>
        <name>ATP</name>
        <dbReference type="ChEBI" id="CHEBI:30616"/>
        <label>2</label>
    </ligand>
</feature>
<comment type="caution">
    <text evidence="7">Lacks conserved residue(s) required for the propagation of feature annotation.</text>
</comment>
<dbReference type="InterPro" id="IPR016185">
    <property type="entry name" value="PreATP-grasp_dom_sf"/>
</dbReference>
<dbReference type="EMBL" id="CP123443">
    <property type="protein sequence ID" value="WGK68318.1"/>
    <property type="molecule type" value="Genomic_DNA"/>
</dbReference>
<feature type="binding site" evidence="7">
    <location>
        <position position="187"/>
    </location>
    <ligand>
        <name>ATP</name>
        <dbReference type="ChEBI" id="CHEBI:30616"/>
        <label>1</label>
    </ligand>
</feature>
<dbReference type="InterPro" id="IPR058047">
    <property type="entry name" value="CPSase_preATP-grasp"/>
</dbReference>
<name>A0ABY8MGL2_9SPIO</name>
<dbReference type="InterPro" id="IPR036914">
    <property type="entry name" value="MGS-like_dom_sf"/>
</dbReference>
<comment type="cofactor">
    <cofactor evidence="7">
        <name>Mg(2+)</name>
        <dbReference type="ChEBI" id="CHEBI:18420"/>
    </cofactor>
    <cofactor evidence="7">
        <name>Mn(2+)</name>
        <dbReference type="ChEBI" id="CHEBI:29035"/>
    </cofactor>
    <text evidence="7">Binds 4 Mg(2+) or Mn(2+) ions per subunit.</text>
</comment>
<feature type="binding site" evidence="7">
    <location>
        <position position="858"/>
    </location>
    <ligand>
        <name>ATP</name>
        <dbReference type="ChEBI" id="CHEBI:30616"/>
        <label>2</label>
    </ligand>
</feature>
<evidence type="ECO:0000313" key="11">
    <source>
        <dbReference type="Proteomes" id="UP001228690"/>
    </source>
</evidence>
<dbReference type="NCBIfam" id="TIGR01369">
    <property type="entry name" value="CPSaseII_lrg"/>
    <property type="match status" value="1"/>
</dbReference>
<feature type="region of interest" description="Carboxyphosphate synthetic domain" evidence="7">
    <location>
        <begin position="1"/>
        <end position="415"/>
    </location>
</feature>
<dbReference type="Pfam" id="PF02786">
    <property type="entry name" value="CPSase_L_D2"/>
    <property type="match status" value="2"/>
</dbReference>
<feature type="binding site" evidence="7">
    <location>
        <position position="815"/>
    </location>
    <ligand>
        <name>ATP</name>
        <dbReference type="ChEBI" id="CHEBI:30616"/>
        <label>2</label>
    </ligand>
</feature>
<dbReference type="GO" id="GO:0004088">
    <property type="term" value="F:carbamoyl-phosphate synthase (glutamine-hydrolyzing) activity"/>
    <property type="evidence" value="ECO:0007669"/>
    <property type="project" value="UniProtKB-EC"/>
</dbReference>
<feature type="binding site" evidence="7">
    <location>
        <position position="872"/>
    </location>
    <ligand>
        <name>Mn(2+)</name>
        <dbReference type="ChEBI" id="CHEBI:29035"/>
        <label>4</label>
    </ligand>
</feature>
<feature type="binding site" evidence="7">
    <location>
        <position position="858"/>
    </location>
    <ligand>
        <name>Mg(2+)</name>
        <dbReference type="ChEBI" id="CHEBI:18420"/>
        <label>3</label>
    </ligand>
</feature>
<comment type="catalytic activity">
    <reaction evidence="7">
        <text>hydrogencarbonate + L-glutamine + 2 ATP + H2O = carbamoyl phosphate + L-glutamate + 2 ADP + phosphate + 2 H(+)</text>
        <dbReference type="Rhea" id="RHEA:18633"/>
        <dbReference type="ChEBI" id="CHEBI:15377"/>
        <dbReference type="ChEBI" id="CHEBI:15378"/>
        <dbReference type="ChEBI" id="CHEBI:17544"/>
        <dbReference type="ChEBI" id="CHEBI:29985"/>
        <dbReference type="ChEBI" id="CHEBI:30616"/>
        <dbReference type="ChEBI" id="CHEBI:43474"/>
        <dbReference type="ChEBI" id="CHEBI:58228"/>
        <dbReference type="ChEBI" id="CHEBI:58359"/>
        <dbReference type="ChEBI" id="CHEBI:456216"/>
        <dbReference type="EC" id="6.3.5.5"/>
    </reaction>
</comment>
<organism evidence="10 11">
    <name type="scientific">Candidatus Haliotispira prima</name>
    <dbReference type="NCBI Taxonomy" id="3034016"/>
    <lineage>
        <taxon>Bacteria</taxon>
        <taxon>Pseudomonadati</taxon>
        <taxon>Spirochaetota</taxon>
        <taxon>Spirochaetia</taxon>
        <taxon>Spirochaetales</taxon>
        <taxon>Spirochaetaceae</taxon>
        <taxon>Candidatus Haliotispira</taxon>
    </lineage>
</organism>
<feature type="binding site" evidence="7">
    <location>
        <position position="870"/>
    </location>
    <ligand>
        <name>Mg(2+)</name>
        <dbReference type="ChEBI" id="CHEBI:18420"/>
        <label>3</label>
    </ligand>
</feature>
<dbReference type="SUPFAM" id="SSF52440">
    <property type="entry name" value="PreATP-grasp domain"/>
    <property type="match status" value="2"/>
</dbReference>
<dbReference type="PANTHER" id="PTHR11405">
    <property type="entry name" value="CARBAMOYLTRANSFERASE FAMILY MEMBER"/>
    <property type="match status" value="1"/>
</dbReference>
<dbReference type="InterPro" id="IPR005480">
    <property type="entry name" value="CPSase_lsu_oligo"/>
</dbReference>
<comment type="domain">
    <text evidence="7">The large subunit is composed of 2 ATP-grasp domains that are involved in binding the 2 ATP molecules needed for carbamoyl phosphate synthesis. The N-terminal ATP-grasp domain (referred to as the carboxyphosphate synthetic component) catalyzes the ATP-dependent phosphorylation of hydrogencarbonate to carboxyphosphate and the subsequent nucleophilic attack by ammonia to form a carbamate intermediate. The C-terminal ATP-grasp domain (referred to as the carbamoyl phosphate synthetic component) then catalyzes the phosphorylation of carbamate with the second ATP to form the end product carbamoyl phosphate. The reactive and unstable enzyme intermediates are sequentially channeled from one active site to the next through the interior of the protein over a distance of at least 96 A.</text>
</comment>
<dbReference type="PANTHER" id="PTHR11405:SF53">
    <property type="entry name" value="CARBAMOYL-PHOSPHATE SYNTHASE [AMMONIA], MITOCHONDRIAL"/>
    <property type="match status" value="1"/>
</dbReference>
<keyword evidence="11" id="KW-1185">Reference proteome</keyword>
<comment type="pathway">
    <text evidence="7">Amino-acid biosynthesis; L-arginine biosynthesis; carbamoyl phosphate from bicarbonate: step 1/1.</text>
</comment>
<dbReference type="NCBIfam" id="NF003671">
    <property type="entry name" value="PRK05294.1"/>
    <property type="match status" value="1"/>
</dbReference>
<comment type="pathway">
    <text evidence="7">Pyrimidine metabolism; UMP biosynthesis via de novo pathway; (S)-dihydroorotate from bicarbonate: step 1/3.</text>
</comment>
<dbReference type="InterPro" id="IPR005479">
    <property type="entry name" value="CPAse_ATP-bd"/>
</dbReference>
<feature type="binding site" evidence="7">
    <location>
        <position position="254"/>
    </location>
    <ligand>
        <name>ATP</name>
        <dbReference type="ChEBI" id="CHEBI:30616"/>
        <label>1</label>
    </ligand>
</feature>
<accession>A0ABY8MGL2</accession>
<feature type="binding site" evidence="7">
    <location>
        <position position="227"/>
    </location>
    <ligand>
        <name>ATP</name>
        <dbReference type="ChEBI" id="CHEBI:30616"/>
        <label>1</label>
    </ligand>
</feature>
<dbReference type="Gene3D" id="1.10.1030.10">
    <property type="entry name" value="Carbamoyl-phosphate synthetase, large subunit oligomerisation domain"/>
    <property type="match status" value="1"/>
</dbReference>
<evidence type="ECO:0000256" key="3">
    <source>
        <dbReference type="ARBA" id="ARBA00022737"/>
    </source>
</evidence>
<feature type="binding site" evidence="7">
    <location>
        <position position="790"/>
    </location>
    <ligand>
        <name>ATP</name>
        <dbReference type="ChEBI" id="CHEBI:30616"/>
        <label>2</label>
    </ligand>
</feature>
<feature type="binding site" evidence="7">
    <location>
        <position position="783"/>
    </location>
    <ligand>
        <name>ATP</name>
        <dbReference type="ChEBI" id="CHEBI:30616"/>
        <label>2</label>
    </ligand>
</feature>
<evidence type="ECO:0000256" key="2">
    <source>
        <dbReference type="ARBA" id="ARBA00022598"/>
    </source>
</evidence>
<feature type="binding site" evidence="7">
    <location>
        <position position="297"/>
    </location>
    <ligand>
        <name>ATP</name>
        <dbReference type="ChEBI" id="CHEBI:30616"/>
        <label>1</label>
    </ligand>
</feature>
<feature type="domain" description="ATP-grasp" evidence="8">
    <location>
        <begin position="145"/>
        <end position="340"/>
    </location>
</feature>
<comment type="catalytic activity">
    <reaction evidence="6 7">
        <text>hydrogencarbonate + NH4(+) + 2 ATP = carbamoyl phosphate + 2 ADP + phosphate + 2 H(+)</text>
        <dbReference type="Rhea" id="RHEA:18029"/>
        <dbReference type="ChEBI" id="CHEBI:15378"/>
        <dbReference type="ChEBI" id="CHEBI:17544"/>
        <dbReference type="ChEBI" id="CHEBI:28938"/>
        <dbReference type="ChEBI" id="CHEBI:30616"/>
        <dbReference type="ChEBI" id="CHEBI:43474"/>
        <dbReference type="ChEBI" id="CHEBI:58228"/>
        <dbReference type="ChEBI" id="CHEBI:456216"/>
        <dbReference type="EC" id="6.3.4.16"/>
    </reaction>
</comment>
<evidence type="ECO:0000313" key="10">
    <source>
        <dbReference type="EMBL" id="WGK68318.1"/>
    </source>
</evidence>
<feature type="binding site" evidence="7">
    <location>
        <position position="141"/>
    </location>
    <ligand>
        <name>ATP</name>
        <dbReference type="ChEBI" id="CHEBI:30616"/>
        <label>1</label>
    </ligand>
</feature>
<keyword evidence="7" id="KW-0028">Amino-acid biosynthesis</keyword>
<feature type="binding site" evidence="7">
    <location>
        <position position="222"/>
    </location>
    <ligand>
        <name>ATP</name>
        <dbReference type="ChEBI" id="CHEBI:30616"/>
        <label>1</label>
    </ligand>
</feature>
<feature type="domain" description="MGS-like" evidence="9">
    <location>
        <begin position="969"/>
        <end position="1115"/>
    </location>
</feature>
<comment type="similarity">
    <text evidence="1 7">Belongs to the CarB family.</text>
</comment>
<feature type="binding site" evidence="7">
    <location>
        <position position="313"/>
    </location>
    <ligand>
        <name>Mg(2+)</name>
        <dbReference type="ChEBI" id="CHEBI:18420"/>
        <label>2</label>
    </ligand>
</feature>
<feature type="binding site" evidence="7">
    <location>
        <position position="311"/>
    </location>
    <ligand>
        <name>Mg(2+)</name>
        <dbReference type="ChEBI" id="CHEBI:18420"/>
        <label>1</label>
    </ligand>
</feature>
<protein>
    <recommendedName>
        <fullName evidence="7">Carbamoyl phosphate synthase large chain</fullName>
        <ecNumber evidence="7">6.3.4.16</ecNumber>
        <ecNumber evidence="7">6.3.5.5</ecNumber>
    </recommendedName>
    <alternativeName>
        <fullName evidence="7">Carbamoyl phosphate synthetase ammonia chain</fullName>
    </alternativeName>
</protein>
<dbReference type="RefSeq" id="WP_326926491.1">
    <property type="nucleotide sequence ID" value="NZ_CP123443.1"/>
</dbReference>
<feature type="binding site" evidence="7">
    <location>
        <position position="297"/>
    </location>
    <ligand>
        <name>Mn(2+)</name>
        <dbReference type="ChEBI" id="CHEBI:29035"/>
        <label>1</label>
    </ligand>
</feature>
<feature type="binding site" evidence="7">
    <location>
        <position position="311"/>
    </location>
    <ligand>
        <name>Mg(2+)</name>
        <dbReference type="ChEBI" id="CHEBI:18420"/>
        <label>2</label>
    </ligand>
</feature>
<keyword evidence="7" id="KW-0055">Arginine biosynthesis</keyword>
<feature type="binding site" evidence="7">
    <location>
        <position position="297"/>
    </location>
    <ligand>
        <name>Mg(2+)</name>
        <dbReference type="ChEBI" id="CHEBI:18420"/>
        <label>1</label>
    </ligand>
</feature>
<dbReference type="PROSITE" id="PS50975">
    <property type="entry name" value="ATP_GRASP"/>
    <property type="match status" value="2"/>
</dbReference>
<dbReference type="SMART" id="SM00851">
    <property type="entry name" value="MGS"/>
    <property type="match status" value="1"/>
</dbReference>
<dbReference type="InterPro" id="IPR036897">
    <property type="entry name" value="CarbamoylP_synth_lsu_oligo_sf"/>
</dbReference>
<gene>
    <name evidence="7 10" type="primary">carB</name>
    <name evidence="10" type="ORF">P0082_07460</name>
</gene>
<feature type="binding site" evidence="7">
    <location>
        <position position="870"/>
    </location>
    <ligand>
        <name>ATP</name>
        <dbReference type="ChEBI" id="CHEBI:30616"/>
        <label>2</label>
    </ligand>
</feature>
<keyword evidence="5 7" id="KW-0067">ATP-binding</keyword>
<dbReference type="PROSITE" id="PS51855">
    <property type="entry name" value="MGS"/>
    <property type="match status" value="1"/>
</dbReference>
<feature type="binding site" evidence="7">
    <location>
        <position position="870"/>
    </location>
    <ligand>
        <name>Mn(2+)</name>
        <dbReference type="ChEBI" id="CHEBI:29035"/>
        <label>4</label>
    </ligand>
</feature>
<feature type="binding site" evidence="7">
    <location>
        <position position="311"/>
    </location>
    <ligand>
        <name>Mn(2+)</name>
        <dbReference type="ChEBI" id="CHEBI:29035"/>
        <label>2</label>
    </ligand>
</feature>
<feature type="binding site" evidence="7">
    <location>
        <position position="744"/>
    </location>
    <ligand>
        <name>ATP</name>
        <dbReference type="ChEBI" id="CHEBI:30616"/>
        <label>2</label>
    </ligand>
</feature>
<keyword evidence="2 7" id="KW-0436">Ligase</keyword>
<feature type="binding site" evidence="7">
    <location>
        <position position="253"/>
    </location>
    <ligand>
        <name>ATP</name>
        <dbReference type="ChEBI" id="CHEBI:30616"/>
        <label>1</label>
    </ligand>
</feature>
<keyword evidence="3 7" id="KW-0677">Repeat</keyword>
<proteinExistence type="inferred from homology"/>
<dbReference type="PRINTS" id="PR00098">
    <property type="entry name" value="CPSASE"/>
</dbReference>
<evidence type="ECO:0000256" key="7">
    <source>
        <dbReference type="HAMAP-Rule" id="MF_01210"/>
    </source>
</evidence>
<feature type="binding site" evidence="7">
    <location>
        <position position="818"/>
    </location>
    <ligand>
        <name>ATP</name>
        <dbReference type="ChEBI" id="CHEBI:30616"/>
        <label>2</label>
    </ligand>
</feature>
<dbReference type="HAMAP" id="MF_01210_B">
    <property type="entry name" value="CPSase_L_chain_B"/>
    <property type="match status" value="1"/>
</dbReference>
<dbReference type="Pfam" id="PF02787">
    <property type="entry name" value="CPSase_L_D3"/>
    <property type="match status" value="1"/>
</dbReference>
<feature type="binding site" evidence="7">
    <location>
        <position position="188"/>
    </location>
    <ligand>
        <name>ATP</name>
        <dbReference type="ChEBI" id="CHEBI:30616"/>
        <label>1</label>
    </ligand>
</feature>
<sequence length="1115" mass="122292">MSSVTKRFPVDSASSPADFRNILVIGAGPIVIGQACEFDYSGSQACRVLKEVGFRVVLINSNPATIMTDPDLAHRTYIEPIRPNIIEQIISDEKIEAVLPTLGGQTALNCAVELDRLGILQRHNCKLIGITVEAIRKAEDRRLFDELVRGIGLRTPKNQVVNSVSEAYKALAFVGLPAIIRPSFTLGGGGGGVAYNHEEFERIVRNGLATSPTHQIQIDESLLGWKEYELEVVRDKNDNCIIVCSIENVDPMGVHTGDSITVAPALTLTDKEYQQMRDAAFAILRAVGVETGGSNVQFTVNPADGELMVIEMNPRVSRSSALASKATGFPIAKVAALLAVGYTLEQIPNTCTGGVTPISFEPTLDYVVTKIPRFNFEKFPESPRILGSSMKAVGEVMAIGRNFLESLQKAYQSLEEGHSTLSEQPALQGRSEEEISNILAKAFPERLLNIVQAIREGVSTEQIHRVTHFDPWYLEQFTQFVALENELKTVPVDGLDGELLLRVAQHGFSQKRIAELKGLGLASLRRKYRDFGLERVYKRIDTCAAEFASSTSYFYSTWERRFLVVGDPPPPVGFSYCEARPGERDKIIILGSGPNRIGQGIEFDYVCVQGIFGLQRLGYEVIIVNCNPETVSTDYDIADRLYLESVELEYVLDIVAVEQSRGTLKGVIVQYGGQTPLKLARGLEAAGVPLLGPSPQTIDLTEDREEFSRLLSRLDITQAPHGTAMDADIACTVAGDLGYPVLVRPSFVLGGAKMRILHSETELLEYLGMAQIDYSVGPLLIDSYLEMATELDVDAIYDGHRVHIAGIMEHIEEAGIHSGDSACSLPPFSIAQTVLDKIVAIVERLAAELDAKGLINMQFALANGEIYLLEVNPRASRTTPFVAKATGLPVAQIGAQIMVGKTLDEVLPPEIIAGTGVPHYAVKEVVLPFRRFPESTTLLGPEMKSTGEVMGISTDFAEAFSKAYLAGDQHLPKDGLILFVLQDIEQLQVWQELALQLHHLEFSIGLLATRGIEDRFSEEGIPFRTVPSVEAQRPNVLDIIIDDQVVLILNQTAKDEAHTSEHRKIRRIAVAHDIPYTTTLNGAQALVKAISWYHKNEVQVLALQDVLPAINLAQK</sequence>
<feature type="binding site" evidence="7">
    <location>
        <position position="870"/>
    </location>
    <ligand>
        <name>Mn(2+)</name>
        <dbReference type="ChEBI" id="CHEBI:29035"/>
        <label>3</label>
    </ligand>
</feature>
<dbReference type="Gene3D" id="3.40.50.20">
    <property type="match status" value="2"/>
</dbReference>
<feature type="domain" description="ATP-grasp" evidence="8">
    <location>
        <begin position="708"/>
        <end position="899"/>
    </location>
</feature>
<reference evidence="10 11" key="1">
    <citation type="submission" date="2023-04" db="EMBL/GenBank/DDBJ databases">
        <title>Spirochaete genome identified in red abalone sample constitutes a novel genus.</title>
        <authorList>
            <person name="Sharma S.P."/>
            <person name="Purcell C.M."/>
            <person name="Hyde J.R."/>
            <person name="Severin A.J."/>
        </authorList>
    </citation>
    <scope>NUCLEOTIDE SEQUENCE [LARGE SCALE GENOMIC DNA]</scope>
    <source>
        <strain evidence="10 11">SP-2023</strain>
    </source>
</reference>
<feature type="binding site" evidence="7">
    <location>
        <position position="181"/>
    </location>
    <ligand>
        <name>ATP</name>
        <dbReference type="ChEBI" id="CHEBI:30616"/>
        <label>1</label>
    </ligand>
</feature>
<evidence type="ECO:0000256" key="6">
    <source>
        <dbReference type="ARBA" id="ARBA00047359"/>
    </source>
</evidence>
<dbReference type="InterPro" id="IPR011607">
    <property type="entry name" value="MGS-like_dom"/>
</dbReference>
<feature type="region of interest" description="Allosteric domain" evidence="7">
    <location>
        <begin position="969"/>
        <end position="1115"/>
    </location>
</feature>
<evidence type="ECO:0000259" key="9">
    <source>
        <dbReference type="PROSITE" id="PS51855"/>
    </source>
</evidence>
<dbReference type="Pfam" id="PF25596">
    <property type="entry name" value="CPSase_L_D1"/>
    <property type="match status" value="2"/>
</dbReference>
<feature type="binding site" evidence="7">
    <location>
        <position position="255"/>
    </location>
    <ligand>
        <name>ATP</name>
        <dbReference type="ChEBI" id="CHEBI:30616"/>
        <label>1</label>
    </ligand>
</feature>
<feature type="binding site" evidence="7">
    <location>
        <position position="858"/>
    </location>
    <ligand>
        <name>Mn(2+)</name>
        <dbReference type="ChEBI" id="CHEBI:29035"/>
        <label>3</label>
    </ligand>
</feature>
<dbReference type="InterPro" id="IPR011761">
    <property type="entry name" value="ATP-grasp"/>
</dbReference>
<feature type="binding site" evidence="7">
    <location>
        <position position="872"/>
    </location>
    <ligand>
        <name>Mg(2+)</name>
        <dbReference type="ChEBI" id="CHEBI:18420"/>
        <label>4</label>
    </ligand>
</feature>
<dbReference type="InterPro" id="IPR006275">
    <property type="entry name" value="CPSase_lsu"/>
</dbReference>
<feature type="binding site" evidence="7">
    <location>
        <position position="817"/>
    </location>
    <ligand>
        <name>ATP</name>
        <dbReference type="ChEBI" id="CHEBI:30616"/>
        <label>2</label>
    </ligand>
</feature>
<dbReference type="Pfam" id="PF02142">
    <property type="entry name" value="MGS"/>
    <property type="match status" value="1"/>
</dbReference>
<dbReference type="EC" id="6.3.5.5" evidence="7"/>
<dbReference type="NCBIfam" id="NF009455">
    <property type="entry name" value="PRK12815.1"/>
    <property type="match status" value="1"/>
</dbReference>
<evidence type="ECO:0000256" key="1">
    <source>
        <dbReference type="ARBA" id="ARBA00009799"/>
    </source>
</evidence>
<evidence type="ECO:0000256" key="5">
    <source>
        <dbReference type="ARBA" id="ARBA00022840"/>
    </source>
</evidence>
<dbReference type="InterPro" id="IPR005483">
    <property type="entry name" value="CPSase_dom"/>
</dbReference>
<comment type="function">
    <text evidence="7">Large subunit of the glutamine-dependent carbamoyl phosphate synthetase (CPSase). CPSase catalyzes the formation of carbamoyl phosphate from the ammonia moiety of glutamine, carbonate, and phosphate donated by ATP, constituting the first step of 2 biosynthetic pathways, one leading to arginine and/or urea and the other to pyrimidine nucleotides. The large subunit (synthetase) binds the substrates ammonia (free or transferred from glutamine from the small subunit), hydrogencarbonate and ATP and carries out an ATP-coupled ligase reaction, activating hydrogencarbonate by forming carboxy phosphate which reacts with ammonia to form carbamoyl phosphate.</text>
</comment>
<feature type="binding site" evidence="7">
    <location>
        <position position="311"/>
    </location>
    <ligand>
        <name>ATP</name>
        <dbReference type="ChEBI" id="CHEBI:30616"/>
        <label>1</label>
    </ligand>
</feature>
<feature type="binding site" evidence="7">
    <location>
        <position position="313"/>
    </location>
    <ligand>
        <name>Mn(2+)</name>
        <dbReference type="ChEBI" id="CHEBI:29035"/>
        <label>2</label>
    </ligand>
</feature>
<feature type="binding site" evidence="7">
    <location>
        <position position="785"/>
    </location>
    <ligand>
        <name>ATP</name>
        <dbReference type="ChEBI" id="CHEBI:30616"/>
        <label>2</label>
    </ligand>
</feature>
<dbReference type="EC" id="6.3.4.16" evidence="7"/>
<dbReference type="SUPFAM" id="SSF48108">
    <property type="entry name" value="Carbamoyl phosphate synthetase, large subunit connection domain"/>
    <property type="match status" value="1"/>
</dbReference>
<comment type="subunit">
    <text evidence="7">Composed of two chains; the small (or glutamine) chain promotes the hydrolysis of glutamine to ammonia, which is used by the large (or ammonia) chain to synthesize carbamoyl phosphate. Tetramer of heterodimers (alpha,beta)4.</text>
</comment>
<dbReference type="Gene3D" id="3.40.50.1380">
    <property type="entry name" value="Methylglyoxal synthase-like domain"/>
    <property type="match status" value="1"/>
</dbReference>
<keyword evidence="7" id="KW-0665">Pyrimidine biosynthesis</keyword>
<dbReference type="SUPFAM" id="SSF56059">
    <property type="entry name" value="Glutathione synthetase ATP-binding domain-like"/>
    <property type="match status" value="2"/>
</dbReference>
<dbReference type="SUPFAM" id="SSF52335">
    <property type="entry name" value="Methylglyoxal synthase-like"/>
    <property type="match status" value="1"/>
</dbReference>
<keyword evidence="4 7" id="KW-0547">Nucleotide-binding</keyword>
<dbReference type="Proteomes" id="UP001228690">
    <property type="component" value="Chromosome"/>
</dbReference>
<feature type="binding site" evidence="7">
    <location>
        <position position="870"/>
    </location>
    <ligand>
        <name>Mg(2+)</name>
        <dbReference type="ChEBI" id="CHEBI:18420"/>
        <label>4</label>
    </ligand>
</feature>